<accession>A0ABT2KCK4</accession>
<dbReference type="PANTHER" id="PTHR11614">
    <property type="entry name" value="PHOSPHOLIPASE-RELATED"/>
    <property type="match status" value="1"/>
</dbReference>
<sequence>MEDAAPFHQLPGDESRPANALWVTAEDGIRLRLALWRSEAEPLRGSVLLFPGRTEYVEKYARVAERLNRAGYDVLAIDWRGQGMSDRLQVDPRPGHVREFSDYQLDVVEMVMAATDLGLPQPWHLLGHSMGGCIGLAALHGDLPVASAVFSAPMWGINLRQMPHGIALGVAYLAGRLGHGGRSAPGSGAQGTYLVDEAFGPNLLTNDVDEWCRMLREAAAWPKLTIGGASYNWISRALNECSRLARMESPDLPMTVSLGTREQIISGAAIRDRVARWPGARLLEVDGARHEVMMEGEDLREQFFHAALTQFAEV</sequence>
<dbReference type="Proteomes" id="UP001320702">
    <property type="component" value="Unassembled WGS sequence"/>
</dbReference>
<dbReference type="GO" id="GO:0016787">
    <property type="term" value="F:hydrolase activity"/>
    <property type="evidence" value="ECO:0007669"/>
    <property type="project" value="UniProtKB-KW"/>
</dbReference>
<proteinExistence type="predicted"/>
<evidence type="ECO:0000313" key="3">
    <source>
        <dbReference type="Proteomes" id="UP001320702"/>
    </source>
</evidence>
<dbReference type="InterPro" id="IPR051044">
    <property type="entry name" value="MAG_DAG_Lipase"/>
</dbReference>
<gene>
    <name evidence="2" type="ORF">MU516_11940</name>
</gene>
<protein>
    <submittedName>
        <fullName evidence="2">Alpha/beta hydrolase</fullName>
    </submittedName>
</protein>
<reference evidence="2 3" key="1">
    <citation type="submission" date="2022-04" db="EMBL/GenBank/DDBJ databases">
        <title>Paracoccus sp. YLB-12 draft genome sequence.</title>
        <authorList>
            <person name="Yu L."/>
        </authorList>
    </citation>
    <scope>NUCLEOTIDE SEQUENCE [LARGE SCALE GENOMIC DNA]</scope>
    <source>
        <strain evidence="2 3">YLB-12</strain>
    </source>
</reference>
<dbReference type="EMBL" id="JANAVZ010000006">
    <property type="protein sequence ID" value="MCT4333575.1"/>
    <property type="molecule type" value="Genomic_DNA"/>
</dbReference>
<dbReference type="RefSeq" id="WP_260277430.1">
    <property type="nucleotide sequence ID" value="NZ_JANAVZ010000006.1"/>
</dbReference>
<name>A0ABT2KCK4_9RHOB</name>
<evidence type="ECO:0000313" key="2">
    <source>
        <dbReference type="EMBL" id="MCT4333575.1"/>
    </source>
</evidence>
<dbReference type="Gene3D" id="3.40.50.1820">
    <property type="entry name" value="alpha/beta hydrolase"/>
    <property type="match status" value="1"/>
</dbReference>
<comment type="caution">
    <text evidence="2">The sequence shown here is derived from an EMBL/GenBank/DDBJ whole genome shotgun (WGS) entry which is preliminary data.</text>
</comment>
<keyword evidence="3" id="KW-1185">Reference proteome</keyword>
<dbReference type="Pfam" id="PF12146">
    <property type="entry name" value="Hydrolase_4"/>
    <property type="match status" value="1"/>
</dbReference>
<dbReference type="SUPFAM" id="SSF53474">
    <property type="entry name" value="alpha/beta-Hydrolases"/>
    <property type="match status" value="1"/>
</dbReference>
<dbReference type="InterPro" id="IPR022742">
    <property type="entry name" value="Hydrolase_4"/>
</dbReference>
<evidence type="ECO:0000259" key="1">
    <source>
        <dbReference type="Pfam" id="PF12146"/>
    </source>
</evidence>
<keyword evidence="2" id="KW-0378">Hydrolase</keyword>
<dbReference type="InterPro" id="IPR029058">
    <property type="entry name" value="AB_hydrolase_fold"/>
</dbReference>
<feature type="domain" description="Serine aminopeptidase S33" evidence="1">
    <location>
        <begin position="43"/>
        <end position="296"/>
    </location>
</feature>
<organism evidence="2 3">
    <name type="scientific">Paracoccus maritimus</name>
    <dbReference type="NCBI Taxonomy" id="2933292"/>
    <lineage>
        <taxon>Bacteria</taxon>
        <taxon>Pseudomonadati</taxon>
        <taxon>Pseudomonadota</taxon>
        <taxon>Alphaproteobacteria</taxon>
        <taxon>Rhodobacterales</taxon>
        <taxon>Paracoccaceae</taxon>
        <taxon>Paracoccus</taxon>
    </lineage>
</organism>